<dbReference type="RefSeq" id="WP_255898935.1">
    <property type="nucleotide sequence ID" value="NZ_JAFMZO010000001.1"/>
</dbReference>
<keyword evidence="5" id="KW-0436">Ligase</keyword>
<dbReference type="InterPro" id="IPR037171">
    <property type="entry name" value="NagB/RpiA_transferase-like"/>
</dbReference>
<comment type="cofactor">
    <cofactor evidence="4">
        <name>Mg(2+)</name>
        <dbReference type="ChEBI" id="CHEBI:18420"/>
    </cofactor>
</comment>
<sequence length="193" mass="22193">MNKKDLRNLYLQKRRGLSPDDVLALSQQVIEQFKNLLLGDIKFVHLFYPITGKQEFNCLLLKEHFRSLQPGISFVLPKSNIESHTLSNILWEESTPLAMNQWGITEPEDGIEVESRAIDLVIIPLLAYDKQGNRIGYGKGFYDRFLAGCRADVYKVGISYFGPEEVITDVDVYDIPLDICVTPEKIWHFPKPY</sequence>
<dbReference type="PANTHER" id="PTHR23407:SF1">
    <property type="entry name" value="5-FORMYLTETRAHYDROFOLATE CYCLO-LIGASE"/>
    <property type="match status" value="1"/>
</dbReference>
<dbReference type="Gene3D" id="3.40.50.10420">
    <property type="entry name" value="NagB/RpiA/CoA transferase-like"/>
    <property type="match status" value="1"/>
</dbReference>
<evidence type="ECO:0000256" key="4">
    <source>
        <dbReference type="RuleBase" id="RU361279"/>
    </source>
</evidence>
<dbReference type="InterPro" id="IPR024185">
    <property type="entry name" value="FTHF_cligase-like_sf"/>
</dbReference>
<dbReference type="EMBL" id="JBHUHZ010000001">
    <property type="protein sequence ID" value="MFD2161602.1"/>
    <property type="molecule type" value="Genomic_DNA"/>
</dbReference>
<gene>
    <name evidence="5" type="ORF">ACFSJU_04305</name>
</gene>
<dbReference type="Pfam" id="PF01812">
    <property type="entry name" value="5-FTHF_cyc-lig"/>
    <property type="match status" value="1"/>
</dbReference>
<evidence type="ECO:0000256" key="3">
    <source>
        <dbReference type="ARBA" id="ARBA00022840"/>
    </source>
</evidence>
<dbReference type="EC" id="6.3.3.2" evidence="4"/>
<comment type="similarity">
    <text evidence="1 4">Belongs to the 5-formyltetrahydrofolate cyclo-ligase family.</text>
</comment>
<keyword evidence="3 4" id="KW-0067">ATP-binding</keyword>
<comment type="catalytic activity">
    <reaction evidence="4">
        <text>(6S)-5-formyl-5,6,7,8-tetrahydrofolate + ATP = (6R)-5,10-methenyltetrahydrofolate + ADP + phosphate</text>
        <dbReference type="Rhea" id="RHEA:10488"/>
        <dbReference type="ChEBI" id="CHEBI:30616"/>
        <dbReference type="ChEBI" id="CHEBI:43474"/>
        <dbReference type="ChEBI" id="CHEBI:57455"/>
        <dbReference type="ChEBI" id="CHEBI:57457"/>
        <dbReference type="ChEBI" id="CHEBI:456216"/>
        <dbReference type="EC" id="6.3.3.2"/>
    </reaction>
</comment>
<dbReference type="Proteomes" id="UP001597387">
    <property type="component" value="Unassembled WGS sequence"/>
</dbReference>
<evidence type="ECO:0000256" key="2">
    <source>
        <dbReference type="ARBA" id="ARBA00022741"/>
    </source>
</evidence>
<dbReference type="PANTHER" id="PTHR23407">
    <property type="entry name" value="ATPASE INHIBITOR/5-FORMYLTETRAHYDROFOLATE CYCLO-LIGASE"/>
    <property type="match status" value="1"/>
</dbReference>
<protein>
    <recommendedName>
        <fullName evidence="4">5-formyltetrahydrofolate cyclo-ligase</fullName>
        <ecNumber evidence="4">6.3.3.2</ecNumber>
    </recommendedName>
</protein>
<dbReference type="NCBIfam" id="TIGR02727">
    <property type="entry name" value="MTHFS_bact"/>
    <property type="match status" value="1"/>
</dbReference>
<evidence type="ECO:0000313" key="5">
    <source>
        <dbReference type="EMBL" id="MFD2161602.1"/>
    </source>
</evidence>
<dbReference type="GO" id="GO:0030272">
    <property type="term" value="F:5-formyltetrahydrofolate cyclo-ligase activity"/>
    <property type="evidence" value="ECO:0007669"/>
    <property type="project" value="UniProtKB-EC"/>
</dbReference>
<keyword evidence="4" id="KW-0479">Metal-binding</keyword>
<keyword evidence="6" id="KW-1185">Reference proteome</keyword>
<name>A0ABW4ZJA6_9SPHI</name>
<reference evidence="6" key="1">
    <citation type="journal article" date="2019" name="Int. J. Syst. Evol. Microbiol.">
        <title>The Global Catalogue of Microorganisms (GCM) 10K type strain sequencing project: providing services to taxonomists for standard genome sequencing and annotation.</title>
        <authorList>
            <consortium name="The Broad Institute Genomics Platform"/>
            <consortium name="The Broad Institute Genome Sequencing Center for Infectious Disease"/>
            <person name="Wu L."/>
            <person name="Ma J."/>
        </authorList>
    </citation>
    <scope>NUCLEOTIDE SEQUENCE [LARGE SCALE GENOMIC DNA]</scope>
    <source>
        <strain evidence="6">KCTC 42217</strain>
    </source>
</reference>
<evidence type="ECO:0000313" key="6">
    <source>
        <dbReference type="Proteomes" id="UP001597387"/>
    </source>
</evidence>
<keyword evidence="4" id="KW-0460">Magnesium</keyword>
<evidence type="ECO:0000256" key="1">
    <source>
        <dbReference type="ARBA" id="ARBA00010638"/>
    </source>
</evidence>
<organism evidence="5 6">
    <name type="scientific">Paradesertivirga mongoliensis</name>
    <dbReference type="NCBI Taxonomy" id="2100740"/>
    <lineage>
        <taxon>Bacteria</taxon>
        <taxon>Pseudomonadati</taxon>
        <taxon>Bacteroidota</taxon>
        <taxon>Sphingobacteriia</taxon>
        <taxon>Sphingobacteriales</taxon>
        <taxon>Sphingobacteriaceae</taxon>
        <taxon>Paradesertivirga</taxon>
    </lineage>
</organism>
<dbReference type="SUPFAM" id="SSF100950">
    <property type="entry name" value="NagB/RpiA/CoA transferase-like"/>
    <property type="match status" value="1"/>
</dbReference>
<accession>A0ABW4ZJA6</accession>
<keyword evidence="2 4" id="KW-0547">Nucleotide-binding</keyword>
<proteinExistence type="inferred from homology"/>
<comment type="caution">
    <text evidence="5">The sequence shown here is derived from an EMBL/GenBank/DDBJ whole genome shotgun (WGS) entry which is preliminary data.</text>
</comment>
<dbReference type="PIRSF" id="PIRSF006806">
    <property type="entry name" value="FTHF_cligase"/>
    <property type="match status" value="1"/>
</dbReference>
<dbReference type="InterPro" id="IPR002698">
    <property type="entry name" value="FTHF_cligase"/>
</dbReference>